<dbReference type="GO" id="GO:0005249">
    <property type="term" value="F:voltage-gated potassium channel activity"/>
    <property type="evidence" value="ECO:0007669"/>
    <property type="project" value="TreeGrafter"/>
</dbReference>
<evidence type="ECO:0000313" key="2">
    <source>
        <dbReference type="EMBL" id="KAK3523684.1"/>
    </source>
</evidence>
<keyword evidence="3" id="KW-1185">Reference proteome</keyword>
<feature type="transmembrane region" description="Helical" evidence="1">
    <location>
        <begin position="12"/>
        <end position="32"/>
    </location>
</feature>
<gene>
    <name evidence="2" type="ORF">QTP70_008618</name>
</gene>
<feature type="non-terminal residue" evidence="2">
    <location>
        <position position="48"/>
    </location>
</feature>
<protein>
    <submittedName>
        <fullName evidence="2">Uncharacterized protein</fullName>
    </submittedName>
</protein>
<dbReference type="InterPro" id="IPR051413">
    <property type="entry name" value="K/Na_HCN_channel"/>
</dbReference>
<dbReference type="GO" id="GO:0030424">
    <property type="term" value="C:axon"/>
    <property type="evidence" value="ECO:0007669"/>
    <property type="project" value="TreeGrafter"/>
</dbReference>
<keyword evidence="1" id="KW-1133">Transmembrane helix</keyword>
<evidence type="ECO:0000256" key="1">
    <source>
        <dbReference type="SAM" id="Phobius"/>
    </source>
</evidence>
<keyword evidence="1" id="KW-0472">Membrane</keyword>
<sequence length="48" mass="5514">MTYDLASAVVRIFNLIGMMLLLCHWDGCLQFLVPLLQDFPPDCWVSLN</sequence>
<dbReference type="GO" id="GO:0003254">
    <property type="term" value="P:regulation of membrane depolarization"/>
    <property type="evidence" value="ECO:0007669"/>
    <property type="project" value="TreeGrafter"/>
</dbReference>
<proteinExistence type="predicted"/>
<name>A0AAE0UYE7_9TELE</name>
<dbReference type="PANTHER" id="PTHR45689:SF3">
    <property type="entry name" value="POTASSIUM_SODIUM HYPERPOLARIZATION-ACTIVATED CYCLIC NUCLEOTIDE-GATED CHANNEL 1"/>
    <property type="match status" value="1"/>
</dbReference>
<dbReference type="AlphaFoldDB" id="A0AAE0UYE7"/>
<dbReference type="GO" id="GO:0035725">
    <property type="term" value="P:sodium ion transmembrane transport"/>
    <property type="evidence" value="ECO:0007669"/>
    <property type="project" value="TreeGrafter"/>
</dbReference>
<organism evidence="2 3">
    <name type="scientific">Hemibagrus guttatus</name>
    <dbReference type="NCBI Taxonomy" id="175788"/>
    <lineage>
        <taxon>Eukaryota</taxon>
        <taxon>Metazoa</taxon>
        <taxon>Chordata</taxon>
        <taxon>Craniata</taxon>
        <taxon>Vertebrata</taxon>
        <taxon>Euteleostomi</taxon>
        <taxon>Actinopterygii</taxon>
        <taxon>Neopterygii</taxon>
        <taxon>Teleostei</taxon>
        <taxon>Ostariophysi</taxon>
        <taxon>Siluriformes</taxon>
        <taxon>Bagridae</taxon>
        <taxon>Hemibagrus</taxon>
    </lineage>
</organism>
<dbReference type="Proteomes" id="UP001274896">
    <property type="component" value="Unassembled WGS sequence"/>
</dbReference>
<keyword evidence="1" id="KW-0812">Transmembrane</keyword>
<dbReference type="EMBL" id="JAUCMX010000014">
    <property type="protein sequence ID" value="KAK3523684.1"/>
    <property type="molecule type" value="Genomic_DNA"/>
</dbReference>
<reference evidence="2" key="1">
    <citation type="submission" date="2023-06" db="EMBL/GenBank/DDBJ databases">
        <title>Male Hemibagrus guttatus genome.</title>
        <authorList>
            <person name="Bian C."/>
        </authorList>
    </citation>
    <scope>NUCLEOTIDE SEQUENCE</scope>
    <source>
        <strain evidence="2">Male_cb2023</strain>
        <tissue evidence="2">Muscle</tissue>
    </source>
</reference>
<evidence type="ECO:0000313" key="3">
    <source>
        <dbReference type="Proteomes" id="UP001274896"/>
    </source>
</evidence>
<dbReference type="PANTHER" id="PTHR45689">
    <property type="entry name" value="I[[H]] CHANNEL, ISOFORM E"/>
    <property type="match status" value="1"/>
</dbReference>
<dbReference type="GO" id="GO:0098855">
    <property type="term" value="C:HCN channel complex"/>
    <property type="evidence" value="ECO:0007669"/>
    <property type="project" value="TreeGrafter"/>
</dbReference>
<accession>A0AAE0UYE7</accession>
<dbReference type="GO" id="GO:0030425">
    <property type="term" value="C:dendrite"/>
    <property type="evidence" value="ECO:0007669"/>
    <property type="project" value="TreeGrafter"/>
</dbReference>
<comment type="caution">
    <text evidence="2">The sequence shown here is derived from an EMBL/GenBank/DDBJ whole genome shotgun (WGS) entry which is preliminary data.</text>
</comment>